<organism evidence="1 2">
    <name type="scientific">Heterotrigona itama</name>
    <dbReference type="NCBI Taxonomy" id="395501"/>
    <lineage>
        <taxon>Eukaryota</taxon>
        <taxon>Metazoa</taxon>
        <taxon>Ecdysozoa</taxon>
        <taxon>Arthropoda</taxon>
        <taxon>Hexapoda</taxon>
        <taxon>Insecta</taxon>
        <taxon>Pterygota</taxon>
        <taxon>Neoptera</taxon>
        <taxon>Endopterygota</taxon>
        <taxon>Hymenoptera</taxon>
        <taxon>Apocrita</taxon>
        <taxon>Aculeata</taxon>
        <taxon>Apoidea</taxon>
        <taxon>Anthophila</taxon>
        <taxon>Apidae</taxon>
        <taxon>Heterotrigona</taxon>
    </lineage>
</organism>
<evidence type="ECO:0008006" key="3">
    <source>
        <dbReference type="Google" id="ProtNLM"/>
    </source>
</evidence>
<reference evidence="1" key="1">
    <citation type="submission" date="2020-07" db="EMBL/GenBank/DDBJ databases">
        <authorList>
            <person name="Nazaruddin N."/>
        </authorList>
    </citation>
    <scope>NUCLEOTIDE SEQUENCE</scope>
</reference>
<gene>
    <name evidence="1" type="ORF">MHI_LOCUS35361</name>
</gene>
<dbReference type="InterPro" id="IPR036397">
    <property type="entry name" value="RNaseH_sf"/>
</dbReference>
<sequence length="103" mass="11946">MNKHIKTTSFHPQCNGSLENAHVLIEGSISTKDRDREWDEIFNLVCFGYNNAMHEGIECIEFELTFSRKAQLPNATAATIAMSKEEIFHLWKRRHEFYLAGTK</sequence>
<accession>A0A6V7GVS7</accession>
<evidence type="ECO:0000313" key="2">
    <source>
        <dbReference type="Proteomes" id="UP000752696"/>
    </source>
</evidence>
<evidence type="ECO:0000313" key="1">
    <source>
        <dbReference type="EMBL" id="CAD1468281.1"/>
    </source>
</evidence>
<dbReference type="Proteomes" id="UP000752696">
    <property type="component" value="Unassembled WGS sequence"/>
</dbReference>
<feature type="non-terminal residue" evidence="1">
    <location>
        <position position="103"/>
    </location>
</feature>
<name>A0A6V7GVS7_9HYME</name>
<protein>
    <recommendedName>
        <fullName evidence="3">Integrase catalytic domain-containing protein</fullName>
    </recommendedName>
</protein>
<dbReference type="OrthoDB" id="441971at2759"/>
<dbReference type="GO" id="GO:0003676">
    <property type="term" value="F:nucleic acid binding"/>
    <property type="evidence" value="ECO:0007669"/>
    <property type="project" value="InterPro"/>
</dbReference>
<dbReference type="AlphaFoldDB" id="A0A6V7GVS7"/>
<keyword evidence="2" id="KW-1185">Reference proteome</keyword>
<dbReference type="Gene3D" id="3.30.420.10">
    <property type="entry name" value="Ribonuclease H-like superfamily/Ribonuclease H"/>
    <property type="match status" value="1"/>
</dbReference>
<dbReference type="EMBL" id="CAJDYZ010000367">
    <property type="protein sequence ID" value="CAD1468281.1"/>
    <property type="molecule type" value="Genomic_DNA"/>
</dbReference>
<comment type="caution">
    <text evidence="1">The sequence shown here is derived from an EMBL/GenBank/DDBJ whole genome shotgun (WGS) entry which is preliminary data.</text>
</comment>
<proteinExistence type="predicted"/>